<evidence type="ECO:0000259" key="3">
    <source>
        <dbReference type="Pfam" id="PF00496"/>
    </source>
</evidence>
<evidence type="ECO:0000313" key="4">
    <source>
        <dbReference type="EMBL" id="SNS05939.1"/>
    </source>
</evidence>
<dbReference type="Gene3D" id="3.10.105.10">
    <property type="entry name" value="Dipeptide-binding Protein, Domain 3"/>
    <property type="match status" value="1"/>
</dbReference>
<evidence type="ECO:0000256" key="2">
    <source>
        <dbReference type="SAM" id="SignalP"/>
    </source>
</evidence>
<keyword evidence="1 2" id="KW-0732">Signal</keyword>
<dbReference type="GO" id="GO:0030288">
    <property type="term" value="C:outer membrane-bounded periplasmic space"/>
    <property type="evidence" value="ECO:0007669"/>
    <property type="project" value="TreeGrafter"/>
</dbReference>
<dbReference type="Gene3D" id="3.90.76.10">
    <property type="entry name" value="Dipeptide-binding Protein, Domain 1"/>
    <property type="match status" value="1"/>
</dbReference>
<dbReference type="PANTHER" id="PTHR30290:SF64">
    <property type="entry name" value="ABC TRANSPORTER PERIPLASMIC BINDING PROTEIN"/>
    <property type="match status" value="1"/>
</dbReference>
<dbReference type="PROSITE" id="PS51257">
    <property type="entry name" value="PROKAR_LIPOPROTEIN"/>
    <property type="match status" value="1"/>
</dbReference>
<name>A0A239BDX2_9FIRM</name>
<accession>A0A239BDX2</accession>
<feature type="domain" description="Solute-binding protein family 5" evidence="3">
    <location>
        <begin position="97"/>
        <end position="445"/>
    </location>
</feature>
<dbReference type="InterPro" id="IPR030678">
    <property type="entry name" value="Peptide/Ni-bd"/>
</dbReference>
<feature type="chain" id="PRO_5039390108" evidence="2">
    <location>
        <begin position="28"/>
        <end position="538"/>
    </location>
</feature>
<dbReference type="Pfam" id="PF00496">
    <property type="entry name" value="SBP_bac_5"/>
    <property type="match status" value="1"/>
</dbReference>
<dbReference type="Proteomes" id="UP000198304">
    <property type="component" value="Unassembled WGS sequence"/>
</dbReference>
<organism evidence="4 5">
    <name type="scientific">Anaerovirgula multivorans</name>
    <dbReference type="NCBI Taxonomy" id="312168"/>
    <lineage>
        <taxon>Bacteria</taxon>
        <taxon>Bacillati</taxon>
        <taxon>Bacillota</taxon>
        <taxon>Clostridia</taxon>
        <taxon>Peptostreptococcales</taxon>
        <taxon>Natronincolaceae</taxon>
        <taxon>Anaerovirgula</taxon>
    </lineage>
</organism>
<sequence>MILKNKVFKKGSIVLLILLMLTSMVVGCSKTATNEDATVADTLELKETTDAEEPVIIRLTGGDYGYPTPFQHYPRGPGGYKMQLVFDSLLERDENGLIPWMAKEWEISEDGLEYTFTIHEDIQWQDGKPLTMEDIQFSFEYFEKHPPVWNPVTMDGKAFVEKIEIIDKDKIRFTISEKNVTILEKIGDVRMIPKHIWEAIEDPDAFQGEEAVIGCGPYLLTNYNKEHGTYEFTAFENYWGSKPVVEKIQFVPASDEVLAFENNEVDLASIGSDLLARYQGDSRFKIIQNPGFWGYRLLFNMEKKSIFKEKEVRQAIAYGIDQEELVEKVERGAAIVASAGYLPKDHIWYNDGVKKYPFDVEAAKERIGDRKITFQLLTGNSNTEVRIAELIKISLKEVGIDVDIKSVDTKTRDHAINTKDYEVALTGHGGWGSDADILRERYATTVQAGSSPSSNIIPGYENEEIKALAQQQLGETNVEKRKKIIFQLQEIIAEEVSFLPLYNTTGYTVYQPSKYDDWMYMYDHHTVSHSKLSYLQRK</sequence>
<dbReference type="EMBL" id="FZOJ01000003">
    <property type="protein sequence ID" value="SNS05939.1"/>
    <property type="molecule type" value="Genomic_DNA"/>
</dbReference>
<keyword evidence="5" id="KW-1185">Reference proteome</keyword>
<dbReference type="GO" id="GO:0043190">
    <property type="term" value="C:ATP-binding cassette (ABC) transporter complex"/>
    <property type="evidence" value="ECO:0007669"/>
    <property type="project" value="InterPro"/>
</dbReference>
<dbReference type="InterPro" id="IPR000914">
    <property type="entry name" value="SBP_5_dom"/>
</dbReference>
<reference evidence="5" key="1">
    <citation type="submission" date="2017-06" db="EMBL/GenBank/DDBJ databases">
        <authorList>
            <person name="Varghese N."/>
            <person name="Submissions S."/>
        </authorList>
    </citation>
    <scope>NUCLEOTIDE SEQUENCE [LARGE SCALE GENOMIC DNA]</scope>
    <source>
        <strain evidence="5">SCA</strain>
    </source>
</reference>
<evidence type="ECO:0000256" key="1">
    <source>
        <dbReference type="ARBA" id="ARBA00022729"/>
    </source>
</evidence>
<protein>
    <submittedName>
        <fullName evidence="4">Peptide/nickel transport system substrate-binding protein</fullName>
    </submittedName>
</protein>
<dbReference type="PIRSF" id="PIRSF002741">
    <property type="entry name" value="MppA"/>
    <property type="match status" value="1"/>
</dbReference>
<gene>
    <name evidence="4" type="ORF">SAMN05446037_1003192</name>
</gene>
<dbReference type="AlphaFoldDB" id="A0A239BDX2"/>
<dbReference type="Gene3D" id="3.40.190.10">
    <property type="entry name" value="Periplasmic binding protein-like II"/>
    <property type="match status" value="1"/>
</dbReference>
<dbReference type="InterPro" id="IPR039424">
    <property type="entry name" value="SBP_5"/>
</dbReference>
<dbReference type="GO" id="GO:0042884">
    <property type="term" value="P:microcin transport"/>
    <property type="evidence" value="ECO:0007669"/>
    <property type="project" value="TreeGrafter"/>
</dbReference>
<feature type="signal peptide" evidence="2">
    <location>
        <begin position="1"/>
        <end position="27"/>
    </location>
</feature>
<dbReference type="GO" id="GO:1904680">
    <property type="term" value="F:peptide transmembrane transporter activity"/>
    <property type="evidence" value="ECO:0007669"/>
    <property type="project" value="TreeGrafter"/>
</dbReference>
<dbReference type="SUPFAM" id="SSF53850">
    <property type="entry name" value="Periplasmic binding protein-like II"/>
    <property type="match status" value="1"/>
</dbReference>
<dbReference type="PANTHER" id="PTHR30290">
    <property type="entry name" value="PERIPLASMIC BINDING COMPONENT OF ABC TRANSPORTER"/>
    <property type="match status" value="1"/>
</dbReference>
<proteinExistence type="predicted"/>
<evidence type="ECO:0000313" key="5">
    <source>
        <dbReference type="Proteomes" id="UP000198304"/>
    </source>
</evidence>
<dbReference type="GO" id="GO:0015833">
    <property type="term" value="P:peptide transport"/>
    <property type="evidence" value="ECO:0007669"/>
    <property type="project" value="TreeGrafter"/>
</dbReference>
<dbReference type="CDD" id="cd08520">
    <property type="entry name" value="PBP2_NikA_DppA_OppA_like_21"/>
    <property type="match status" value="1"/>
</dbReference>